<organism evidence="11 12">
    <name type="scientific">Litchfieldella anticariensis (strain DSM 16096 / CECT 5854 / CIP 108499 / LMG 22089 / FP35)</name>
    <name type="common">Halomonas anticariensis</name>
    <dbReference type="NCBI Taxonomy" id="1121939"/>
    <lineage>
        <taxon>Bacteria</taxon>
        <taxon>Pseudomonadati</taxon>
        <taxon>Pseudomonadota</taxon>
        <taxon>Gammaproteobacteria</taxon>
        <taxon>Oceanospirillales</taxon>
        <taxon>Halomonadaceae</taxon>
        <taxon>Litchfieldella</taxon>
    </lineage>
</organism>
<evidence type="ECO:0000256" key="4">
    <source>
        <dbReference type="ARBA" id="ARBA00022898"/>
    </source>
</evidence>
<comment type="catalytic activity">
    <reaction evidence="9">
        <text>4-amino-4-deoxychorismate = 4-aminobenzoate + pyruvate + H(+)</text>
        <dbReference type="Rhea" id="RHEA:16201"/>
        <dbReference type="ChEBI" id="CHEBI:15361"/>
        <dbReference type="ChEBI" id="CHEBI:15378"/>
        <dbReference type="ChEBI" id="CHEBI:17836"/>
        <dbReference type="ChEBI" id="CHEBI:58406"/>
        <dbReference type="EC" id="4.1.3.38"/>
    </reaction>
</comment>
<evidence type="ECO:0000256" key="5">
    <source>
        <dbReference type="ARBA" id="ARBA00022909"/>
    </source>
</evidence>
<dbReference type="GO" id="GO:0008153">
    <property type="term" value="P:4-aminobenzoate biosynthetic process"/>
    <property type="evidence" value="ECO:0007669"/>
    <property type="project" value="UniProtKB-UniRule"/>
</dbReference>
<dbReference type="EC" id="4.1.3.38" evidence="8 10"/>
<accession>S2KTP3</accession>
<comment type="pathway">
    <text evidence="7">Cofactor biosynthesis; tetrahydrofolate biosynthesis; 4-aminobenzoate from chorismate: step 2/2.</text>
</comment>
<dbReference type="GO" id="GO:0046656">
    <property type="term" value="P:folic acid biosynthetic process"/>
    <property type="evidence" value="ECO:0007669"/>
    <property type="project" value="UniProtKB-KW"/>
</dbReference>
<comment type="subunit">
    <text evidence="3">Homodimer.</text>
</comment>
<dbReference type="NCBIfam" id="TIGR03461">
    <property type="entry name" value="pabC_Proteo"/>
    <property type="match status" value="1"/>
</dbReference>
<dbReference type="RefSeq" id="WP_016414622.1">
    <property type="nucleotide sequence ID" value="NZ_AUAB01000041.1"/>
</dbReference>
<keyword evidence="12" id="KW-1185">Reference proteome</keyword>
<dbReference type="PATRIC" id="fig|1121939.11.peg.164"/>
<evidence type="ECO:0000256" key="6">
    <source>
        <dbReference type="ARBA" id="ARBA00023239"/>
    </source>
</evidence>
<dbReference type="EMBL" id="ASTJ01000011">
    <property type="protein sequence ID" value="EPC03888.1"/>
    <property type="molecule type" value="Genomic_DNA"/>
</dbReference>
<dbReference type="PANTHER" id="PTHR42743">
    <property type="entry name" value="AMINO-ACID AMINOTRANSFERASE"/>
    <property type="match status" value="1"/>
</dbReference>
<reference evidence="11 12" key="1">
    <citation type="journal article" date="2013" name="Genome Announc.">
        <title>Draft genome sequence of the moderately halophilic gammaproteobacterium Halomonas anticariensis FP35.</title>
        <authorList>
            <person name="Tahrioui A."/>
            <person name="Quesada E."/>
            <person name="Llamas I."/>
        </authorList>
    </citation>
    <scope>NUCLEOTIDE SEQUENCE [LARGE SCALE GENOMIC DNA]</scope>
    <source>
        <strain evidence="12">DSM 16096 / CECT 5854 / LMG 22089 / FP35</strain>
    </source>
</reference>
<evidence type="ECO:0000313" key="11">
    <source>
        <dbReference type="EMBL" id="EPC03888.1"/>
    </source>
</evidence>
<comment type="similarity">
    <text evidence="2">Belongs to the class-IV pyridoxal-phosphate-dependent aminotransferase family.</text>
</comment>
<dbReference type="Pfam" id="PF01063">
    <property type="entry name" value="Aminotran_4"/>
    <property type="match status" value="1"/>
</dbReference>
<dbReference type="Proteomes" id="UP000014463">
    <property type="component" value="Unassembled WGS sequence"/>
</dbReference>
<dbReference type="InterPro" id="IPR043132">
    <property type="entry name" value="BCAT-like_C"/>
</dbReference>
<dbReference type="STRING" id="1121939.L861_00905"/>
<evidence type="ECO:0000256" key="1">
    <source>
        <dbReference type="ARBA" id="ARBA00001933"/>
    </source>
</evidence>
<dbReference type="InterPro" id="IPR050571">
    <property type="entry name" value="Class-IV_PLP-Dep_Aminotrnsfr"/>
</dbReference>
<evidence type="ECO:0000256" key="3">
    <source>
        <dbReference type="ARBA" id="ARBA00011738"/>
    </source>
</evidence>
<keyword evidence="4" id="KW-0663">Pyridoxal phosphate</keyword>
<dbReference type="GO" id="GO:0008696">
    <property type="term" value="F:4-amino-4-deoxychorismate lyase activity"/>
    <property type="evidence" value="ECO:0007669"/>
    <property type="project" value="UniProtKB-UniRule"/>
</dbReference>
<keyword evidence="5" id="KW-0289">Folate biosynthesis</keyword>
<protein>
    <recommendedName>
        <fullName evidence="8 10">Aminodeoxychorismate lyase</fullName>
        <ecNumber evidence="8 10">4.1.3.38</ecNumber>
    </recommendedName>
</protein>
<dbReference type="GO" id="GO:0030170">
    <property type="term" value="F:pyridoxal phosphate binding"/>
    <property type="evidence" value="ECO:0007669"/>
    <property type="project" value="InterPro"/>
</dbReference>
<evidence type="ECO:0000256" key="8">
    <source>
        <dbReference type="ARBA" id="ARBA00035676"/>
    </source>
</evidence>
<dbReference type="CDD" id="cd01559">
    <property type="entry name" value="ADCL_like"/>
    <property type="match status" value="1"/>
</dbReference>
<dbReference type="InterPro" id="IPR001544">
    <property type="entry name" value="Aminotrans_IV"/>
</dbReference>
<evidence type="ECO:0000256" key="7">
    <source>
        <dbReference type="ARBA" id="ARBA00035633"/>
    </source>
</evidence>
<keyword evidence="6" id="KW-0456">Lyase</keyword>
<sequence length="274" mass="31080">MLNGDTPLPLDDRGVTYGDGLFETVLVRDGQPYLWDYHMVRLLAGCQRLGIPAPARDELDPLPGRAGPGLHVFKLILTRGSGGRGYLPPASPESRLRWQYLPFAANEQRWREGVRVRHCALRLSIQPMLAGLKHLNRLENVLARREWSDPQTAEGLLCDHEGHLVEATCMNIFWRRRGVLETPRLERCGVAGTLRQALLEQLPMFEVDVGPGHLDEMEALWLGNSIQGIWPVTRLDNDEGKPLVEWKLTDVHREFQNVAQRLLGYPELPKVEKP</sequence>
<dbReference type="InterPro" id="IPR043131">
    <property type="entry name" value="BCAT-like_N"/>
</dbReference>
<dbReference type="InterPro" id="IPR036038">
    <property type="entry name" value="Aminotransferase-like"/>
</dbReference>
<dbReference type="eggNOG" id="COG0115">
    <property type="taxonomic scope" value="Bacteria"/>
</dbReference>
<evidence type="ECO:0000256" key="2">
    <source>
        <dbReference type="ARBA" id="ARBA00009320"/>
    </source>
</evidence>
<name>S2KTP3_LITA3</name>
<evidence type="ECO:0000256" key="9">
    <source>
        <dbReference type="ARBA" id="ARBA00049529"/>
    </source>
</evidence>
<dbReference type="AlphaFoldDB" id="S2KTP3"/>
<evidence type="ECO:0000313" key="12">
    <source>
        <dbReference type="Proteomes" id="UP000014463"/>
    </source>
</evidence>
<comment type="caution">
    <text evidence="11">The sequence shown here is derived from an EMBL/GenBank/DDBJ whole genome shotgun (WGS) entry which is preliminary data.</text>
</comment>
<dbReference type="InterPro" id="IPR017824">
    <property type="entry name" value="Aminodeoxychorismate_lyase_IV"/>
</dbReference>
<gene>
    <name evidence="11" type="ORF">L861_00905</name>
</gene>
<dbReference type="Gene3D" id="3.20.10.10">
    <property type="entry name" value="D-amino Acid Aminotransferase, subunit A, domain 2"/>
    <property type="match status" value="1"/>
</dbReference>
<dbReference type="OrthoDB" id="9805628at2"/>
<proteinExistence type="inferred from homology"/>
<dbReference type="PANTHER" id="PTHR42743:SF2">
    <property type="entry name" value="AMINODEOXYCHORISMATE LYASE"/>
    <property type="match status" value="1"/>
</dbReference>
<comment type="cofactor">
    <cofactor evidence="1">
        <name>pyridoxal 5'-phosphate</name>
        <dbReference type="ChEBI" id="CHEBI:597326"/>
    </cofactor>
</comment>
<dbReference type="Gene3D" id="3.30.470.10">
    <property type="match status" value="1"/>
</dbReference>
<evidence type="ECO:0000256" key="10">
    <source>
        <dbReference type="NCBIfam" id="TIGR03461"/>
    </source>
</evidence>
<dbReference type="SUPFAM" id="SSF56752">
    <property type="entry name" value="D-aminoacid aminotransferase-like PLP-dependent enzymes"/>
    <property type="match status" value="1"/>
</dbReference>
<dbReference type="GO" id="GO:0005829">
    <property type="term" value="C:cytosol"/>
    <property type="evidence" value="ECO:0007669"/>
    <property type="project" value="TreeGrafter"/>
</dbReference>